<keyword evidence="4" id="KW-1185">Reference proteome</keyword>
<proteinExistence type="predicted"/>
<feature type="region of interest" description="Disordered" evidence="3">
    <location>
        <begin position="597"/>
        <end position="635"/>
    </location>
</feature>
<evidence type="ECO:0000313" key="5">
    <source>
        <dbReference type="WBParaSite" id="TREG1_80720.1"/>
    </source>
</evidence>
<feature type="compositionally biased region" description="Acidic residues" evidence="3">
    <location>
        <begin position="496"/>
        <end position="507"/>
    </location>
</feature>
<name>A0AA85KG44_TRIRE</name>
<feature type="compositionally biased region" description="Low complexity" evidence="3">
    <location>
        <begin position="510"/>
        <end position="531"/>
    </location>
</feature>
<dbReference type="Gene3D" id="3.40.50.150">
    <property type="entry name" value="Vaccinia Virus protein VP39"/>
    <property type="match status" value="1"/>
</dbReference>
<reference evidence="4" key="1">
    <citation type="submission" date="2022-06" db="EMBL/GenBank/DDBJ databases">
        <authorList>
            <person name="Berger JAMES D."/>
            <person name="Berger JAMES D."/>
        </authorList>
    </citation>
    <scope>NUCLEOTIDE SEQUENCE [LARGE SCALE GENOMIC DNA]</scope>
</reference>
<dbReference type="GO" id="GO:0005634">
    <property type="term" value="C:nucleus"/>
    <property type="evidence" value="ECO:0007669"/>
    <property type="project" value="TreeGrafter"/>
</dbReference>
<evidence type="ECO:0000313" key="6">
    <source>
        <dbReference type="WBParaSite" id="TREG1_80720.2"/>
    </source>
</evidence>
<sequence length="676" mass="75942">MALNKYMHHRNIYKHKRPNFKELAAEYDFFNAVAEKDECGRVQLDFRVPLHLAALSKALLLKDFKLNVEFPGDRLIPTVPLRLNYILWLEDLLKDLQKFSEPIKILDIGVGASCIYPLLGARKNSWKFFGTETDLRNFSLAKENVDRNHMSDDIKLFHIAENSSSLDAVFGSNNNGKESGSTTYLHAVMANPPFFSDASDAVGSKTCRSLSRPPPKTVSSAARHESQTTGGEVYYCMRLIRDSLRYSTRVGVFTIMLGKKSSVPVVRRILHKLKITQISVYEMCQGRIMRWGVAWTFLPNFQFPESDFRRLRKLERPPLVLELPNPVTCLHENTVDALLDWLRAEFKQLGMKVLDQKNRAELGGVHLNITADVNTWTHTRRKRREAQRLRMLNQGSVTTENNSDSPCIENSAETAVIDSSNPTAGDSKNPLKRNHNNDSFEMKDILTTSPPPQPPTTTPTEVDITAKNDTCTTPETVNPTKRTRLVLTHEEICDEGEDAWDNSDQQEDLSGNNTKTGDNNNNNSNSINQNGYSSTPITHLIQANVFVEYLNSDSFHKDIDKSSPASLSLSSTAACLFPDGIDLSDEVMPYAEDVNSIQKNAKSSQENKKNCNNAIGDSGDHDGDDDADEIESDDEDDDAITIEENHGPLVIKIAWISGTCREAANQILFYLKNRLK</sequence>
<dbReference type="InterPro" id="IPR029063">
    <property type="entry name" value="SAM-dependent_MTases_sf"/>
</dbReference>
<dbReference type="Pfam" id="PF05971">
    <property type="entry name" value="Methyltransf_10"/>
    <property type="match status" value="1"/>
</dbReference>
<dbReference type="PANTHER" id="PTHR13393:SF0">
    <property type="entry name" value="RNA N6-ADENOSINE-METHYLTRANSFERASE METTL16"/>
    <property type="match status" value="1"/>
</dbReference>
<keyword evidence="1" id="KW-0489">Methyltransferase</keyword>
<evidence type="ECO:0000256" key="2">
    <source>
        <dbReference type="ARBA" id="ARBA00022679"/>
    </source>
</evidence>
<evidence type="ECO:0008006" key="7">
    <source>
        <dbReference type="Google" id="ProtNLM"/>
    </source>
</evidence>
<protein>
    <recommendedName>
        <fullName evidence="7">U6 small nuclear RNA (adenine-(43)-N(6))-methyltransferase</fullName>
    </recommendedName>
</protein>
<feature type="region of interest" description="Disordered" evidence="3">
    <location>
        <begin position="380"/>
        <end position="477"/>
    </location>
</feature>
<dbReference type="WBParaSite" id="TREG1_80720.2">
    <property type="protein sequence ID" value="TREG1_80720.2"/>
    <property type="gene ID" value="TREG1_80720"/>
</dbReference>
<evidence type="ECO:0000256" key="3">
    <source>
        <dbReference type="SAM" id="MobiDB-lite"/>
    </source>
</evidence>
<keyword evidence="2" id="KW-0808">Transferase</keyword>
<organism evidence="4 6">
    <name type="scientific">Trichobilharzia regenti</name>
    <name type="common">Nasal bird schistosome</name>
    <dbReference type="NCBI Taxonomy" id="157069"/>
    <lineage>
        <taxon>Eukaryota</taxon>
        <taxon>Metazoa</taxon>
        <taxon>Spiralia</taxon>
        <taxon>Lophotrochozoa</taxon>
        <taxon>Platyhelminthes</taxon>
        <taxon>Trematoda</taxon>
        <taxon>Digenea</taxon>
        <taxon>Strigeidida</taxon>
        <taxon>Schistosomatoidea</taxon>
        <taxon>Schistosomatidae</taxon>
        <taxon>Trichobilharzia</taxon>
    </lineage>
</organism>
<dbReference type="GO" id="GO:0008168">
    <property type="term" value="F:methyltransferase activity"/>
    <property type="evidence" value="ECO:0007669"/>
    <property type="project" value="UniProtKB-KW"/>
</dbReference>
<dbReference type="PANTHER" id="PTHR13393">
    <property type="entry name" value="SAM-DEPENDENT METHYLTRANSFERASE"/>
    <property type="match status" value="1"/>
</dbReference>
<evidence type="ECO:0000256" key="1">
    <source>
        <dbReference type="ARBA" id="ARBA00022603"/>
    </source>
</evidence>
<dbReference type="AlphaFoldDB" id="A0AA85KG44"/>
<feature type="compositionally biased region" description="Polar residues" evidence="3">
    <location>
        <begin position="393"/>
        <end position="405"/>
    </location>
</feature>
<dbReference type="WBParaSite" id="TREG1_80720.1">
    <property type="protein sequence ID" value="TREG1_80720.1"/>
    <property type="gene ID" value="TREG1_80720"/>
</dbReference>
<feature type="region of interest" description="Disordered" evidence="3">
    <location>
        <begin position="496"/>
        <end position="531"/>
    </location>
</feature>
<feature type="compositionally biased region" description="Polar residues" evidence="3">
    <location>
        <begin position="411"/>
        <end position="426"/>
    </location>
</feature>
<dbReference type="InterPro" id="IPR010286">
    <property type="entry name" value="METTL16/RlmF"/>
</dbReference>
<feature type="compositionally biased region" description="Polar residues" evidence="3">
    <location>
        <begin position="467"/>
        <end position="477"/>
    </location>
</feature>
<dbReference type="SUPFAM" id="SSF53335">
    <property type="entry name" value="S-adenosyl-L-methionine-dependent methyltransferases"/>
    <property type="match status" value="1"/>
</dbReference>
<feature type="compositionally biased region" description="Basic and acidic residues" evidence="3">
    <location>
        <begin position="435"/>
        <end position="444"/>
    </location>
</feature>
<accession>A0AA85KG44</accession>
<evidence type="ECO:0000313" key="4">
    <source>
        <dbReference type="Proteomes" id="UP000050795"/>
    </source>
</evidence>
<dbReference type="GO" id="GO:0070475">
    <property type="term" value="P:rRNA base methylation"/>
    <property type="evidence" value="ECO:0007669"/>
    <property type="project" value="TreeGrafter"/>
</dbReference>
<reference evidence="5 6" key="2">
    <citation type="submission" date="2023-11" db="UniProtKB">
        <authorList>
            <consortium name="WormBaseParasite"/>
        </authorList>
    </citation>
    <scope>IDENTIFICATION</scope>
</reference>
<feature type="compositionally biased region" description="Acidic residues" evidence="3">
    <location>
        <begin position="622"/>
        <end position="635"/>
    </location>
</feature>
<dbReference type="Proteomes" id="UP000050795">
    <property type="component" value="Unassembled WGS sequence"/>
</dbReference>